<dbReference type="InterPro" id="IPR045247">
    <property type="entry name" value="Oye-like"/>
</dbReference>
<reference evidence="2 3" key="1">
    <citation type="submission" date="2015-01" db="EMBL/GenBank/DDBJ databases">
        <title>The Genome Sequence of Fonsecaea pedrosoi CBS 271.37.</title>
        <authorList>
            <consortium name="The Broad Institute Genomics Platform"/>
            <person name="Cuomo C."/>
            <person name="de Hoog S."/>
            <person name="Gorbushina A."/>
            <person name="Stielow B."/>
            <person name="Teixiera M."/>
            <person name="Abouelleil A."/>
            <person name="Chapman S.B."/>
            <person name="Priest M."/>
            <person name="Young S.K."/>
            <person name="Wortman J."/>
            <person name="Nusbaum C."/>
            <person name="Birren B."/>
        </authorList>
    </citation>
    <scope>NUCLEOTIDE SEQUENCE [LARGE SCALE GENOMIC DNA]</scope>
    <source>
        <strain evidence="2 3">CBS 271.37</strain>
    </source>
</reference>
<proteinExistence type="predicted"/>
<dbReference type="OrthoDB" id="276546at2759"/>
<name>A0A0D2F0Z4_9EURO</name>
<dbReference type="GO" id="GO:0010181">
    <property type="term" value="F:FMN binding"/>
    <property type="evidence" value="ECO:0007669"/>
    <property type="project" value="InterPro"/>
</dbReference>
<dbReference type="CDD" id="cd02933">
    <property type="entry name" value="OYE_like_FMN"/>
    <property type="match status" value="1"/>
</dbReference>
<organism evidence="2 3">
    <name type="scientific">Fonsecaea pedrosoi CBS 271.37</name>
    <dbReference type="NCBI Taxonomy" id="1442368"/>
    <lineage>
        <taxon>Eukaryota</taxon>
        <taxon>Fungi</taxon>
        <taxon>Dikarya</taxon>
        <taxon>Ascomycota</taxon>
        <taxon>Pezizomycotina</taxon>
        <taxon>Eurotiomycetes</taxon>
        <taxon>Chaetothyriomycetidae</taxon>
        <taxon>Chaetothyriales</taxon>
        <taxon>Herpotrichiellaceae</taxon>
        <taxon>Fonsecaea</taxon>
    </lineage>
</organism>
<dbReference type="FunFam" id="3.20.20.70:FF:000138">
    <property type="entry name" value="NADPH dehydrogenase 1"/>
    <property type="match status" value="1"/>
</dbReference>
<dbReference type="VEuPathDB" id="FungiDB:Z517_06922"/>
<dbReference type="GeneID" id="25306412"/>
<dbReference type="RefSeq" id="XP_013284115.1">
    <property type="nucleotide sequence ID" value="XM_013428661.1"/>
</dbReference>
<evidence type="ECO:0000313" key="2">
    <source>
        <dbReference type="EMBL" id="KIW80307.1"/>
    </source>
</evidence>
<keyword evidence="3" id="KW-1185">Reference proteome</keyword>
<gene>
    <name evidence="2" type="ORF">Z517_06922</name>
</gene>
<dbReference type="STRING" id="1442368.A0A0D2F0Z4"/>
<dbReference type="SUPFAM" id="SSF51395">
    <property type="entry name" value="FMN-linked oxidoreductases"/>
    <property type="match status" value="1"/>
</dbReference>
<dbReference type="HOGENOM" id="CLU_012153_0_0_1"/>
<evidence type="ECO:0000313" key="3">
    <source>
        <dbReference type="Proteomes" id="UP000053029"/>
    </source>
</evidence>
<dbReference type="PANTHER" id="PTHR22893">
    <property type="entry name" value="NADH OXIDOREDUCTASE-RELATED"/>
    <property type="match status" value="1"/>
</dbReference>
<dbReference type="Pfam" id="PF00724">
    <property type="entry name" value="Oxidored_FMN"/>
    <property type="match status" value="1"/>
</dbReference>
<dbReference type="InterPro" id="IPR001155">
    <property type="entry name" value="OxRdtase_FMN_N"/>
</dbReference>
<dbReference type="EMBL" id="KN846972">
    <property type="protein sequence ID" value="KIW80307.1"/>
    <property type="molecule type" value="Genomic_DNA"/>
</dbReference>
<dbReference type="AlphaFoldDB" id="A0A0D2F0Z4"/>
<dbReference type="Proteomes" id="UP000053029">
    <property type="component" value="Unassembled WGS sequence"/>
</dbReference>
<dbReference type="GO" id="GO:0003959">
    <property type="term" value="F:NADPH dehydrogenase activity"/>
    <property type="evidence" value="ECO:0007669"/>
    <property type="project" value="TreeGrafter"/>
</dbReference>
<sequence>MGSLPVSAPSRLFEPLKVGHLTLQHRLVMAPLTRYRADDSHAILPMATTYYAQRSCVPGTLLISEATIISQRAGGYDNVPGIYTPEQIAAWKRVTDAVHAKGSHIYLQLWALGRTADPKSAAAQGIELVSSSPTPLSSEAPVPRELRVDEIRGFVDDYAQAARNAVEGAGFDGVEIHAANGYLIDQFTQDVCNKRTDEYGGSVEKRSRFGLEVARAVVAAVGAHRTGIRLSPFSPFNGMKMRDPLPQFTHFMEGLKPLNLAYMHLVESRISGNADVEATEKIDPLIATWADVSPVLIAGGFTPASARRAVDEEYKDRDVAIVFGRYFISTPDLVFRIANNIDLTKYNRGTFYTPKSEVGYIDYPFSKEFEAASTKL</sequence>
<feature type="domain" description="NADH:flavin oxidoreductase/NADH oxidase N-terminal" evidence="1">
    <location>
        <begin position="12"/>
        <end position="342"/>
    </location>
</feature>
<protein>
    <submittedName>
        <fullName evidence="2">Unplaced genomic scaffold supercont1.4, whole genome shotgun sequence</fullName>
    </submittedName>
</protein>
<dbReference type="Gene3D" id="3.20.20.70">
    <property type="entry name" value="Aldolase class I"/>
    <property type="match status" value="1"/>
</dbReference>
<accession>A0A0D2F0Z4</accession>
<evidence type="ECO:0000259" key="1">
    <source>
        <dbReference type="Pfam" id="PF00724"/>
    </source>
</evidence>
<dbReference type="PANTHER" id="PTHR22893:SF91">
    <property type="entry name" value="NADPH DEHYDROGENASE 2-RELATED"/>
    <property type="match status" value="1"/>
</dbReference>
<dbReference type="InterPro" id="IPR013785">
    <property type="entry name" value="Aldolase_TIM"/>
</dbReference>